<evidence type="ECO:0000313" key="3">
    <source>
        <dbReference type="WBParaSite" id="TCNE_0000780601-mRNA-1"/>
    </source>
</evidence>
<accession>A0A183UH36</accession>
<proteinExistence type="predicted"/>
<evidence type="ECO:0000313" key="1">
    <source>
        <dbReference type="EMBL" id="VDM39127.1"/>
    </source>
</evidence>
<organism evidence="2 3">
    <name type="scientific">Toxocara canis</name>
    <name type="common">Canine roundworm</name>
    <dbReference type="NCBI Taxonomy" id="6265"/>
    <lineage>
        <taxon>Eukaryota</taxon>
        <taxon>Metazoa</taxon>
        <taxon>Ecdysozoa</taxon>
        <taxon>Nematoda</taxon>
        <taxon>Chromadorea</taxon>
        <taxon>Rhabditida</taxon>
        <taxon>Spirurina</taxon>
        <taxon>Ascaridomorpha</taxon>
        <taxon>Ascaridoidea</taxon>
        <taxon>Toxocaridae</taxon>
        <taxon>Toxocara</taxon>
    </lineage>
</organism>
<dbReference type="Proteomes" id="UP000050794">
    <property type="component" value="Unassembled WGS sequence"/>
</dbReference>
<dbReference type="AlphaFoldDB" id="A0A183UH36"/>
<name>A0A183UH36_TOXCA</name>
<sequence length="77" mass="8963">MDREVRRGALEDFCVTLTLYRWCCRRSEITAHLRMRTAGQTVERSASIMDDVLYKRAAISACGLKSQQHLNEPMRLF</sequence>
<dbReference type="EMBL" id="UYWY01019760">
    <property type="protein sequence ID" value="VDM39127.1"/>
    <property type="molecule type" value="Genomic_DNA"/>
</dbReference>
<reference evidence="3" key="1">
    <citation type="submission" date="2016-06" db="UniProtKB">
        <authorList>
            <consortium name="WormBaseParasite"/>
        </authorList>
    </citation>
    <scope>IDENTIFICATION</scope>
</reference>
<evidence type="ECO:0000313" key="2">
    <source>
        <dbReference type="Proteomes" id="UP000050794"/>
    </source>
</evidence>
<dbReference type="WBParaSite" id="TCNE_0000780601-mRNA-1">
    <property type="protein sequence ID" value="TCNE_0000780601-mRNA-1"/>
    <property type="gene ID" value="TCNE_0000780601"/>
</dbReference>
<protein>
    <submittedName>
        <fullName evidence="3">Transposase</fullName>
    </submittedName>
</protein>
<gene>
    <name evidence="1" type="ORF">TCNE_LOCUS7806</name>
</gene>
<keyword evidence="2" id="KW-1185">Reference proteome</keyword>
<reference evidence="1 2" key="2">
    <citation type="submission" date="2018-11" db="EMBL/GenBank/DDBJ databases">
        <authorList>
            <consortium name="Pathogen Informatics"/>
        </authorList>
    </citation>
    <scope>NUCLEOTIDE SEQUENCE [LARGE SCALE GENOMIC DNA]</scope>
</reference>